<keyword evidence="2" id="KW-0812">Transmembrane</keyword>
<protein>
    <submittedName>
        <fullName evidence="3">Uncharacterized protein</fullName>
    </submittedName>
</protein>
<proteinExistence type="predicted"/>
<reference evidence="3" key="1">
    <citation type="journal article" date="2019" name="bioRxiv">
        <title>The Genome of the Zebra Mussel, Dreissena polymorpha: A Resource for Invasive Species Research.</title>
        <authorList>
            <person name="McCartney M.A."/>
            <person name="Auch B."/>
            <person name="Kono T."/>
            <person name="Mallez S."/>
            <person name="Zhang Y."/>
            <person name="Obille A."/>
            <person name="Becker A."/>
            <person name="Abrahante J.E."/>
            <person name="Garbe J."/>
            <person name="Badalamenti J.P."/>
            <person name="Herman A."/>
            <person name="Mangelson H."/>
            <person name="Liachko I."/>
            <person name="Sullivan S."/>
            <person name="Sone E.D."/>
            <person name="Koren S."/>
            <person name="Silverstein K.A.T."/>
            <person name="Beckman K.B."/>
            <person name="Gohl D.M."/>
        </authorList>
    </citation>
    <scope>NUCLEOTIDE SEQUENCE</scope>
    <source>
        <strain evidence="3">Duluth1</strain>
        <tissue evidence="3">Whole animal</tissue>
    </source>
</reference>
<evidence type="ECO:0000313" key="4">
    <source>
        <dbReference type="Proteomes" id="UP000828390"/>
    </source>
</evidence>
<keyword evidence="2" id="KW-1133">Transmembrane helix</keyword>
<feature type="coiled-coil region" evidence="1">
    <location>
        <begin position="237"/>
        <end position="271"/>
    </location>
</feature>
<keyword evidence="1" id="KW-0175">Coiled coil</keyword>
<dbReference type="EMBL" id="JAIWYP010000014">
    <property type="protein sequence ID" value="KAH3707210.1"/>
    <property type="molecule type" value="Genomic_DNA"/>
</dbReference>
<sequence>MAGSASQVCGFKQLAINGTSYKDLSLNLSGDDDIKKALRELEELSRKCSKDFRKIIGNMKECVLLEKSKLNRFSTITEVNVQSILDVISSMNDMVQVSVEDFNGIDKTTKALMTTCTLRIVQKQNLASKKELEQTKMENQLKEYECKLRWLEAEITQLNRDADELLNRAYELDNEEKEKEKRAGASFLFGTVLAVVTAPFSAGLSLAALSVGAAAGGFNLTNASGCRSGAKIKRSSAEEKRDESRQLEAKKSSLECDMANNKISIDNLRREIGTLLSDEKVLKELEMGTKTYLNVLFEIDKNHKLIKQLLITLSLETESFQMEQILNEGEYEIKEKTNTGSNESFQMLLDAWDSLKITLDDY</sequence>
<reference evidence="3" key="2">
    <citation type="submission" date="2020-11" db="EMBL/GenBank/DDBJ databases">
        <authorList>
            <person name="McCartney M.A."/>
            <person name="Auch B."/>
            <person name="Kono T."/>
            <person name="Mallez S."/>
            <person name="Becker A."/>
            <person name="Gohl D.M."/>
            <person name="Silverstein K.A.T."/>
            <person name="Koren S."/>
            <person name="Bechman K.B."/>
            <person name="Herman A."/>
            <person name="Abrahante J.E."/>
            <person name="Garbe J."/>
        </authorList>
    </citation>
    <scope>NUCLEOTIDE SEQUENCE</scope>
    <source>
        <strain evidence="3">Duluth1</strain>
        <tissue evidence="3">Whole animal</tissue>
    </source>
</reference>
<organism evidence="3 4">
    <name type="scientific">Dreissena polymorpha</name>
    <name type="common">Zebra mussel</name>
    <name type="synonym">Mytilus polymorpha</name>
    <dbReference type="NCBI Taxonomy" id="45954"/>
    <lineage>
        <taxon>Eukaryota</taxon>
        <taxon>Metazoa</taxon>
        <taxon>Spiralia</taxon>
        <taxon>Lophotrochozoa</taxon>
        <taxon>Mollusca</taxon>
        <taxon>Bivalvia</taxon>
        <taxon>Autobranchia</taxon>
        <taxon>Heteroconchia</taxon>
        <taxon>Euheterodonta</taxon>
        <taxon>Imparidentia</taxon>
        <taxon>Neoheterodontei</taxon>
        <taxon>Myida</taxon>
        <taxon>Dreissenoidea</taxon>
        <taxon>Dreissenidae</taxon>
        <taxon>Dreissena</taxon>
    </lineage>
</organism>
<dbReference type="AlphaFoldDB" id="A0A9D4BS68"/>
<feature type="coiled-coil region" evidence="1">
    <location>
        <begin position="123"/>
        <end position="182"/>
    </location>
</feature>
<comment type="caution">
    <text evidence="3">The sequence shown here is derived from an EMBL/GenBank/DDBJ whole genome shotgun (WGS) entry which is preliminary data.</text>
</comment>
<name>A0A9D4BS68_DREPO</name>
<gene>
    <name evidence="3" type="ORF">DPMN_066609</name>
</gene>
<keyword evidence="4" id="KW-1185">Reference proteome</keyword>
<evidence type="ECO:0000313" key="3">
    <source>
        <dbReference type="EMBL" id="KAH3707210.1"/>
    </source>
</evidence>
<evidence type="ECO:0000256" key="1">
    <source>
        <dbReference type="SAM" id="Coils"/>
    </source>
</evidence>
<feature type="transmembrane region" description="Helical" evidence="2">
    <location>
        <begin position="187"/>
        <end position="218"/>
    </location>
</feature>
<accession>A0A9D4BS68</accession>
<dbReference type="Proteomes" id="UP000828390">
    <property type="component" value="Unassembled WGS sequence"/>
</dbReference>
<evidence type="ECO:0000256" key="2">
    <source>
        <dbReference type="SAM" id="Phobius"/>
    </source>
</evidence>
<keyword evidence="2" id="KW-0472">Membrane</keyword>